<protein>
    <submittedName>
        <fullName evidence="3">DHH subfamily 1 protein</fullName>
    </submittedName>
</protein>
<dbReference type="InterPro" id="IPR003156">
    <property type="entry name" value="DHHA1_dom"/>
</dbReference>
<accession>D7NAI3</accession>
<dbReference type="Pfam" id="PF01368">
    <property type="entry name" value="DHH"/>
    <property type="match status" value="1"/>
</dbReference>
<dbReference type="EMBL" id="GL349564">
    <property type="protein sequence ID" value="EFI49940.1"/>
    <property type="molecule type" value="Genomic_DNA"/>
</dbReference>
<dbReference type="Gene3D" id="3.90.1640.10">
    <property type="entry name" value="inorganic pyrophosphatase (n-terminal core)"/>
    <property type="match status" value="1"/>
</dbReference>
<dbReference type="Gene3D" id="3.10.310.30">
    <property type="match status" value="1"/>
</dbReference>
<dbReference type="SUPFAM" id="SSF64182">
    <property type="entry name" value="DHH phosphoesterases"/>
    <property type="match status" value="1"/>
</dbReference>
<feature type="domain" description="DDH" evidence="1">
    <location>
        <begin position="23"/>
        <end position="174"/>
    </location>
</feature>
<dbReference type="Proteomes" id="UP000003805">
    <property type="component" value="Miscellaneous, Scaffold supercont1.1"/>
</dbReference>
<reference evidence="3" key="1">
    <citation type="submission" date="2010-02" db="EMBL/GenBank/DDBJ databases">
        <title>The Genome Sequence of Prevotella oris strain C735.</title>
        <authorList>
            <consortium name="The Broad Institute Genome Sequencing Platform"/>
            <person name="Ward D."/>
            <person name="Feldgarden M."/>
            <person name="Earl A."/>
            <person name="Young S.K."/>
            <person name="Zeng Q."/>
            <person name="Koehrsen M."/>
            <person name="Alvarado L."/>
            <person name="Berlin A."/>
            <person name="Bochicchio J."/>
            <person name="Borenstein D."/>
            <person name="Chapman S.B."/>
            <person name="Chen Z."/>
            <person name="Engels R."/>
            <person name="Freedman E."/>
            <person name="Gellesch M."/>
            <person name="Goldberg J."/>
            <person name="Griggs A."/>
            <person name="Gujja S."/>
            <person name="Heilman E."/>
            <person name="Heiman D."/>
            <person name="Hepburn T."/>
            <person name="Howarth C."/>
            <person name="Jen D."/>
            <person name="Larson L."/>
            <person name="Mehta T."/>
            <person name="Park D."/>
            <person name="Pearson M."/>
            <person name="Roberts A."/>
            <person name="Saif S."/>
            <person name="Shea T."/>
            <person name="Shenoy N."/>
            <person name="Sisk P."/>
            <person name="Stolte C."/>
            <person name="Sykes S."/>
            <person name="Thomson T."/>
            <person name="Walk T."/>
            <person name="White J."/>
            <person name="Yandava C."/>
            <person name="Sibley C.D."/>
            <person name="Field T.R."/>
            <person name="Grinwis M."/>
            <person name="Eshaghurshan C.S."/>
            <person name="Surette M.G."/>
            <person name="Haas B."/>
            <person name="Nusbaum C."/>
            <person name="Birren B."/>
        </authorList>
    </citation>
    <scope>NUCLEOTIDE SEQUENCE [LARGE SCALE GENOMIC DNA]</scope>
    <source>
        <strain evidence="3">C735</strain>
    </source>
</reference>
<dbReference type="PANTHER" id="PTHR47618:SF1">
    <property type="entry name" value="BIFUNCTIONAL OLIGORIBONUCLEASE AND PAP PHOSPHATASE NRNA"/>
    <property type="match status" value="1"/>
</dbReference>
<dbReference type="InterPro" id="IPR001667">
    <property type="entry name" value="DDH_dom"/>
</dbReference>
<proteinExistence type="predicted"/>
<organism evidence="3 4">
    <name type="scientific">Segatella oris C735</name>
    <dbReference type="NCBI Taxonomy" id="563008"/>
    <lineage>
        <taxon>Bacteria</taxon>
        <taxon>Pseudomonadati</taxon>
        <taxon>Bacteroidota</taxon>
        <taxon>Bacteroidia</taxon>
        <taxon>Bacteroidales</taxon>
        <taxon>Prevotellaceae</taxon>
        <taxon>Segatella</taxon>
    </lineage>
</organism>
<name>D7NAI3_9BACT</name>
<evidence type="ECO:0000313" key="3">
    <source>
        <dbReference type="EMBL" id="EFI49940.1"/>
    </source>
</evidence>
<feature type="domain" description="DHHA1" evidence="2">
    <location>
        <begin position="256"/>
        <end position="326"/>
    </location>
</feature>
<dbReference type="AlphaFoldDB" id="D7NAI3"/>
<dbReference type="RefSeq" id="WP_004376884.1">
    <property type="nucleotide sequence ID" value="NZ_GL349564.1"/>
</dbReference>
<dbReference type="InterPro" id="IPR038763">
    <property type="entry name" value="DHH_sf"/>
</dbReference>
<dbReference type="GO" id="GO:0003676">
    <property type="term" value="F:nucleic acid binding"/>
    <property type="evidence" value="ECO:0007669"/>
    <property type="project" value="InterPro"/>
</dbReference>
<dbReference type="PANTHER" id="PTHR47618">
    <property type="entry name" value="BIFUNCTIONAL OLIGORIBONUCLEASE AND PAP PHOSPHATASE NRNA"/>
    <property type="match status" value="1"/>
</dbReference>
<gene>
    <name evidence="3" type="ORF">HMPREF0665_00671</name>
</gene>
<evidence type="ECO:0000259" key="1">
    <source>
        <dbReference type="Pfam" id="PF01368"/>
    </source>
</evidence>
<keyword evidence="4" id="KW-1185">Reference proteome</keyword>
<dbReference type="InterPro" id="IPR051319">
    <property type="entry name" value="Oligoribo/pAp-PDE_c-di-AMP_PDE"/>
</dbReference>
<dbReference type="Pfam" id="PF02272">
    <property type="entry name" value="DHHA1"/>
    <property type="match status" value="1"/>
</dbReference>
<dbReference type="HOGENOM" id="CLU_039720_0_0_10"/>
<dbReference type="eggNOG" id="COG0618">
    <property type="taxonomic scope" value="Bacteria"/>
</dbReference>
<evidence type="ECO:0000313" key="4">
    <source>
        <dbReference type="Proteomes" id="UP000003805"/>
    </source>
</evidence>
<sequence length="345" mass="39001">MQLDIITEHEVETLKATIRDAENIIVVGHKSPDGDALGACLAWTEYLRQWGKSAQIIVPDAFPDFLKWLPGSEQVMRYDKHPEEVKALCQQADLLFCLDFNEMTRLEELQEIVEASPAKRVLIDHHLNPAIEGVVTVSHPEASSTCELVFRVICQLGDFDHLNQKIAAPIYCGMMTDTGGFTYNSTRPEIYTIIGMLLTTGIDKDKIYRNVFNNYSQWAIRFRGYLMSECLTVADEYHAAYFTVSRHDMKRFHFVKGDLEGLVNEPLRIKGLKFSVSLREDDRHDNLVLVSLRSVDDFPCNEVAAEFFNGGGHLNASGGKLHCSLKEAEAVTQRAILKFSNRLKA</sequence>
<evidence type="ECO:0000259" key="2">
    <source>
        <dbReference type="Pfam" id="PF02272"/>
    </source>
</evidence>